<keyword evidence="1" id="KW-0812">Transmembrane</keyword>
<proteinExistence type="predicted"/>
<evidence type="ECO:0000313" key="2">
    <source>
        <dbReference type="EMBL" id="JAH90690.1"/>
    </source>
</evidence>
<accession>A0A0E9WM79</accession>
<feature type="transmembrane region" description="Helical" evidence="1">
    <location>
        <begin position="16"/>
        <end position="34"/>
    </location>
</feature>
<protein>
    <submittedName>
        <fullName evidence="2">Uncharacterized protein</fullName>
    </submittedName>
</protein>
<organism evidence="2">
    <name type="scientific">Anguilla anguilla</name>
    <name type="common">European freshwater eel</name>
    <name type="synonym">Muraena anguilla</name>
    <dbReference type="NCBI Taxonomy" id="7936"/>
    <lineage>
        <taxon>Eukaryota</taxon>
        <taxon>Metazoa</taxon>
        <taxon>Chordata</taxon>
        <taxon>Craniata</taxon>
        <taxon>Vertebrata</taxon>
        <taxon>Euteleostomi</taxon>
        <taxon>Actinopterygii</taxon>
        <taxon>Neopterygii</taxon>
        <taxon>Teleostei</taxon>
        <taxon>Anguilliformes</taxon>
        <taxon>Anguillidae</taxon>
        <taxon>Anguilla</taxon>
    </lineage>
</organism>
<dbReference type="AlphaFoldDB" id="A0A0E9WM79"/>
<evidence type="ECO:0000256" key="1">
    <source>
        <dbReference type="SAM" id="Phobius"/>
    </source>
</evidence>
<reference evidence="2" key="2">
    <citation type="journal article" date="2015" name="Fish Shellfish Immunol.">
        <title>Early steps in the European eel (Anguilla anguilla)-Vibrio vulnificus interaction in the gills: Role of the RtxA13 toxin.</title>
        <authorList>
            <person name="Callol A."/>
            <person name="Pajuelo D."/>
            <person name="Ebbesson L."/>
            <person name="Teles M."/>
            <person name="MacKenzie S."/>
            <person name="Amaro C."/>
        </authorList>
    </citation>
    <scope>NUCLEOTIDE SEQUENCE</scope>
</reference>
<dbReference type="EMBL" id="GBXM01017887">
    <property type="protein sequence ID" value="JAH90690.1"/>
    <property type="molecule type" value="Transcribed_RNA"/>
</dbReference>
<sequence length="35" mass="4160">MFKYNNNHHHNKNSNNTCMFSCLAFILTLLQLLSF</sequence>
<keyword evidence="1" id="KW-1133">Transmembrane helix</keyword>
<reference evidence="2" key="1">
    <citation type="submission" date="2014-11" db="EMBL/GenBank/DDBJ databases">
        <authorList>
            <person name="Amaro Gonzalez C."/>
        </authorList>
    </citation>
    <scope>NUCLEOTIDE SEQUENCE</scope>
</reference>
<keyword evidence="1" id="KW-0472">Membrane</keyword>
<name>A0A0E9WM79_ANGAN</name>